<evidence type="ECO:0000259" key="3">
    <source>
        <dbReference type="Pfam" id="PF25023"/>
    </source>
</evidence>
<feature type="transmembrane region" description="Helical" evidence="2">
    <location>
        <begin position="585"/>
        <end position="611"/>
    </location>
</feature>
<dbReference type="InterPro" id="IPR022385">
    <property type="entry name" value="Rhs_assc_core"/>
</dbReference>
<accession>A0A9D1KB35</accession>
<feature type="transmembrane region" description="Helical" evidence="2">
    <location>
        <begin position="502"/>
        <end position="528"/>
    </location>
</feature>
<gene>
    <name evidence="4" type="ORF">IAD04_01250</name>
</gene>
<feature type="transmembrane region" description="Helical" evidence="2">
    <location>
        <begin position="540"/>
        <end position="565"/>
    </location>
</feature>
<dbReference type="PANTHER" id="PTHR32305:SF15">
    <property type="entry name" value="PROTEIN RHSA-RELATED"/>
    <property type="match status" value="1"/>
</dbReference>
<protein>
    <recommendedName>
        <fullName evidence="3">Teneurin-like YD-shell domain-containing protein</fullName>
    </recommendedName>
</protein>
<reference evidence="4" key="2">
    <citation type="journal article" date="2021" name="PeerJ">
        <title>Extensive microbial diversity within the chicken gut microbiome revealed by metagenomics and culture.</title>
        <authorList>
            <person name="Gilroy R."/>
            <person name="Ravi A."/>
            <person name="Getino M."/>
            <person name="Pursley I."/>
            <person name="Horton D.L."/>
            <person name="Alikhan N.F."/>
            <person name="Baker D."/>
            <person name="Gharbi K."/>
            <person name="Hall N."/>
            <person name="Watson M."/>
            <person name="Adriaenssens E.M."/>
            <person name="Foster-Nyarko E."/>
            <person name="Jarju S."/>
            <person name="Secka A."/>
            <person name="Antonio M."/>
            <person name="Oren A."/>
            <person name="Chaudhuri R.R."/>
            <person name="La Ragione R."/>
            <person name="Hildebrand F."/>
            <person name="Pallen M.J."/>
        </authorList>
    </citation>
    <scope>NUCLEOTIDE SEQUENCE</scope>
    <source>
        <strain evidence="4">14508</strain>
    </source>
</reference>
<comment type="caution">
    <text evidence="4">The sequence shown here is derived from an EMBL/GenBank/DDBJ whole genome shotgun (WGS) entry which is preliminary data.</text>
</comment>
<evidence type="ECO:0000256" key="1">
    <source>
        <dbReference type="ARBA" id="ARBA00022737"/>
    </source>
</evidence>
<name>A0A9D1KB35_9FIRM</name>
<sequence>MVNYDHQYAVNVLNYVDNQVKTEKGFIHTIMDPHGYQIQKHYNRLNHITQICKKETEETAYQTICTYHYNKKNQLVKIKDEVNQQEITYTYLKDNLLSASQKGDVLTQYQYDNDDNLLTLKQTIDDQTWTYQYAYDPQIAHQCIKITLPNSIAITDKKDLLQRLKEKQYTYAPSFSLLERYDYHKIQDQASNAISRVQTFILDKLMDDTHYTYDANGNISSILQNGKSIAQYQYDEANQLIEERQDHFKIHYTYDSQGNLLTKIKTNLLTNEETEVHHYTYSLSTFGKQLTDFDNQNLTYDDYGLLLQWNQQSLTYNHQHQMTQFGTHTFQYDAFGCRTFKNQIEYTYDDQGRLLKEVNGTHTILYFYDGLSICSIQVDGQSYFLRRNLFQDVTHIYDLNGNLVASYLYDAWGNHQVFDANGVENTNADFIGNINPIRYRGYYFDVETNLFYCNSRYYSSELCRFLIPDSIEYLDPESIHGLNLYCYCKNNPIILVDPSGHFVISALVIGAVVGVGIGFGGTVLADYVDDGQIFNGSISVGSYIANTLVGGLIGGLTGGIASSSFTFTYPTLQFAQMAGANGLTFGAVSVGTATATISGTSVVTVLGLAGITVMSVRIGKSGGYRVDHHYPNDHAPTHVHISGDDGKTRVDINGNPIQGDRPMTPGERKAFWKLIEKIIEALKQWM</sequence>
<reference evidence="4" key="1">
    <citation type="submission" date="2020-10" db="EMBL/GenBank/DDBJ databases">
        <authorList>
            <person name="Gilroy R."/>
        </authorList>
    </citation>
    <scope>NUCLEOTIDE SEQUENCE</scope>
    <source>
        <strain evidence="4">14508</strain>
    </source>
</reference>
<dbReference type="InterPro" id="IPR050708">
    <property type="entry name" value="T6SS_VgrG/RHS"/>
</dbReference>
<feature type="domain" description="Teneurin-like YD-shell" evidence="3">
    <location>
        <begin position="244"/>
        <end position="414"/>
    </location>
</feature>
<evidence type="ECO:0000256" key="2">
    <source>
        <dbReference type="SAM" id="Phobius"/>
    </source>
</evidence>
<dbReference type="AlphaFoldDB" id="A0A9D1KB35"/>
<dbReference type="NCBIfam" id="TIGR03696">
    <property type="entry name" value="Rhs_assc_core"/>
    <property type="match status" value="1"/>
</dbReference>
<dbReference type="Pfam" id="PF25023">
    <property type="entry name" value="TEN_YD-shell"/>
    <property type="match status" value="1"/>
</dbReference>
<evidence type="ECO:0000313" key="5">
    <source>
        <dbReference type="Proteomes" id="UP000886893"/>
    </source>
</evidence>
<organism evidence="4 5">
    <name type="scientific">Candidatus Caccosoma faecigallinarum</name>
    <dbReference type="NCBI Taxonomy" id="2840720"/>
    <lineage>
        <taxon>Bacteria</taxon>
        <taxon>Bacillati</taxon>
        <taxon>Bacillota</taxon>
        <taxon>Bacillota incertae sedis</taxon>
        <taxon>Candidatus Caccosoma</taxon>
    </lineage>
</organism>
<evidence type="ECO:0000313" key="4">
    <source>
        <dbReference type="EMBL" id="HIT16991.1"/>
    </source>
</evidence>
<dbReference type="EMBL" id="DVKI01000040">
    <property type="protein sequence ID" value="HIT16991.1"/>
    <property type="molecule type" value="Genomic_DNA"/>
</dbReference>
<keyword evidence="2" id="KW-0812">Transmembrane</keyword>
<keyword evidence="1" id="KW-0677">Repeat</keyword>
<dbReference type="Gene3D" id="2.180.10.10">
    <property type="entry name" value="RHS repeat-associated core"/>
    <property type="match status" value="1"/>
</dbReference>
<dbReference type="InterPro" id="IPR056823">
    <property type="entry name" value="TEN-like_YD-shell"/>
</dbReference>
<dbReference type="Proteomes" id="UP000886893">
    <property type="component" value="Unassembled WGS sequence"/>
</dbReference>
<keyword evidence="2" id="KW-1133">Transmembrane helix</keyword>
<keyword evidence="2" id="KW-0472">Membrane</keyword>
<proteinExistence type="predicted"/>
<dbReference type="PANTHER" id="PTHR32305">
    <property type="match status" value="1"/>
</dbReference>